<accession>A0ABT8B4B4</accession>
<evidence type="ECO:0000256" key="4">
    <source>
        <dbReference type="ARBA" id="ARBA00023002"/>
    </source>
</evidence>
<comment type="caution">
    <text evidence="7">The sequence shown here is derived from an EMBL/GenBank/DDBJ whole genome shotgun (WGS) entry which is preliminary data.</text>
</comment>
<feature type="domain" description="Nitroreductase" evidence="6">
    <location>
        <begin position="17"/>
        <end position="158"/>
    </location>
</feature>
<dbReference type="RefSeq" id="WP_290331949.1">
    <property type="nucleotide sequence ID" value="NZ_JAUFPU010000004.1"/>
</dbReference>
<dbReference type="Pfam" id="PF00881">
    <property type="entry name" value="Nitroreductase"/>
    <property type="match status" value="1"/>
</dbReference>
<evidence type="ECO:0000256" key="5">
    <source>
        <dbReference type="HAMAP-Rule" id="MF_01204"/>
    </source>
</evidence>
<evidence type="ECO:0000313" key="8">
    <source>
        <dbReference type="Proteomes" id="UP001180081"/>
    </source>
</evidence>
<dbReference type="EMBL" id="JAUFPU010000004">
    <property type="protein sequence ID" value="MDN3576388.1"/>
    <property type="molecule type" value="Genomic_DNA"/>
</dbReference>
<evidence type="ECO:0000313" key="7">
    <source>
        <dbReference type="EMBL" id="MDN3576388.1"/>
    </source>
</evidence>
<dbReference type="NCBIfam" id="NF003768">
    <property type="entry name" value="PRK05365.1"/>
    <property type="match status" value="1"/>
</dbReference>
<sequence length="196" mass="21471">MKATLDPQALDQLFREARTYNAFAEREVDDATLMALYDLLKWGATSANASPARFVFVKSAEAKQKLRPALSEGNLEKTLKAPVCVIVGHDLAFYEQLPKLFPHTDARSWFAGNDAVIQTTAFRNGTLQGAYLMLAARALGLDCGPMSGFDNAKVDEAFFAGTTVKSNFLINLGYGVPEGLFPRNPRLAFEEACRIA</sequence>
<dbReference type="InterPro" id="IPR023936">
    <property type="entry name" value="RutE-like"/>
</dbReference>
<gene>
    <name evidence="7" type="ORF">QWZ03_06370</name>
</gene>
<dbReference type="HAMAP" id="MF_01204">
    <property type="entry name" value="Oxidoreductase_RutE_HadB"/>
    <property type="match status" value="1"/>
</dbReference>
<dbReference type="GO" id="GO:0035527">
    <property type="term" value="F:3-hydroxypropionate dehydrogenase (NADP+) activity"/>
    <property type="evidence" value="ECO:0007669"/>
    <property type="project" value="UniProtKB-EC"/>
</dbReference>
<keyword evidence="5" id="KW-0520">NAD</keyword>
<reference evidence="7" key="2">
    <citation type="submission" date="2023-06" db="EMBL/GenBank/DDBJ databases">
        <authorList>
            <person name="Lucena T."/>
            <person name="Sun Q."/>
        </authorList>
    </citation>
    <scope>NUCLEOTIDE SEQUENCE</scope>
    <source>
        <strain evidence="7">CECT 7703</strain>
    </source>
</reference>
<keyword evidence="4 5" id="KW-0560">Oxidoreductase</keyword>
<dbReference type="CDD" id="cd02148">
    <property type="entry name" value="RutE-like"/>
    <property type="match status" value="1"/>
</dbReference>
<proteinExistence type="inferred from homology"/>
<dbReference type="EC" id="1.-.-.-" evidence="5"/>
<dbReference type="SUPFAM" id="SSF55469">
    <property type="entry name" value="FMN-dependent nitroreductase-like"/>
    <property type="match status" value="1"/>
</dbReference>
<evidence type="ECO:0000256" key="1">
    <source>
        <dbReference type="ARBA" id="ARBA00022630"/>
    </source>
</evidence>
<dbReference type="InterPro" id="IPR050461">
    <property type="entry name" value="Nitroreductase_HadB/RutE"/>
</dbReference>
<dbReference type="InterPro" id="IPR000415">
    <property type="entry name" value="Nitroreductase-like"/>
</dbReference>
<keyword evidence="8" id="KW-1185">Reference proteome</keyword>
<keyword evidence="1 5" id="KW-0285">Flavoprotein</keyword>
<comment type="cofactor">
    <cofactor evidence="5">
        <name>FMN</name>
        <dbReference type="ChEBI" id="CHEBI:58210"/>
    </cofactor>
</comment>
<evidence type="ECO:0000256" key="2">
    <source>
        <dbReference type="ARBA" id="ARBA00022643"/>
    </source>
</evidence>
<dbReference type="Gene3D" id="3.40.109.10">
    <property type="entry name" value="NADH Oxidase"/>
    <property type="match status" value="1"/>
</dbReference>
<reference evidence="7" key="1">
    <citation type="journal article" date="2014" name="Int. J. Syst. Evol. Microbiol.">
        <title>Complete genome of a new Firmicutes species belonging to the dominant human colonic microbiota ('Ruminococcus bicirculans') reveals two chromosomes and a selective capacity to utilize plant glucans.</title>
        <authorList>
            <consortium name="NISC Comparative Sequencing Program"/>
            <person name="Wegmann U."/>
            <person name="Louis P."/>
            <person name="Goesmann A."/>
            <person name="Henrissat B."/>
            <person name="Duncan S.H."/>
            <person name="Flint H.J."/>
        </authorList>
    </citation>
    <scope>NUCLEOTIDE SEQUENCE</scope>
    <source>
        <strain evidence="7">CECT 7703</strain>
    </source>
</reference>
<dbReference type="PANTHER" id="PTHR43543">
    <property type="entry name" value="MALONIC SEMIALDEHYDE REDUCTASE RUTE-RELATED"/>
    <property type="match status" value="1"/>
</dbReference>
<keyword evidence="2 5" id="KW-0288">FMN</keyword>
<organism evidence="7 8">
    <name type="scientific">Chitinimonas viridis</name>
    <dbReference type="NCBI Taxonomy" id="664880"/>
    <lineage>
        <taxon>Bacteria</taxon>
        <taxon>Pseudomonadati</taxon>
        <taxon>Pseudomonadota</taxon>
        <taxon>Betaproteobacteria</taxon>
        <taxon>Neisseriales</taxon>
        <taxon>Chitinibacteraceae</taxon>
        <taxon>Chitinimonas</taxon>
    </lineage>
</organism>
<protein>
    <recommendedName>
        <fullName evidence="5">Putative NADH dehydrogenase/NAD(P)H nitroreductase QWZ03_06370</fullName>
        <ecNumber evidence="5">1.-.-.-</ecNumber>
    </recommendedName>
</protein>
<dbReference type="PANTHER" id="PTHR43543:SF1">
    <property type="entry name" value="MALONIC SEMIALDEHYDE REDUCTASE RUTE-RELATED"/>
    <property type="match status" value="1"/>
</dbReference>
<evidence type="ECO:0000259" key="6">
    <source>
        <dbReference type="Pfam" id="PF00881"/>
    </source>
</evidence>
<name>A0ABT8B4B4_9NEIS</name>
<keyword evidence="3 5" id="KW-0521">NADP</keyword>
<dbReference type="Proteomes" id="UP001180081">
    <property type="component" value="Unassembled WGS sequence"/>
</dbReference>
<dbReference type="InterPro" id="IPR029479">
    <property type="entry name" value="Nitroreductase"/>
</dbReference>
<comment type="similarity">
    <text evidence="5">Belongs to the nitroreductase family. HadB/RutE subfamily.</text>
</comment>
<evidence type="ECO:0000256" key="3">
    <source>
        <dbReference type="ARBA" id="ARBA00022857"/>
    </source>
</evidence>